<comment type="caution">
    <text evidence="2">The sequence shown here is derived from an EMBL/GenBank/DDBJ whole genome shotgun (WGS) entry which is preliminary data.</text>
</comment>
<sequence>MNYQSHVAELTDEDLSYFLTNDVVIGVIVGLGQLAFLMFASIQCNNANDDWRQRNRTLINQAGLSGMVTLYGLVKLASGVVPQHILEKHMVSMKKVVAMRMNAEESAQAFGLATAVGCALFSVGCYGAEGDFYSDAKKYAAFTVPSMGGSSLLVTAAFKLKNIRGEMKRGEEDFEELRQGESSSSSSEDKLTEASSFWVYLGGFATMLESALFVAKSVTLDELYFIMAGVALSIVLLAYGVSIFCQPRRNRPKDLWKLRLHFASFAYVSQTTYMVDAFRNDNLMLAGLHLSIAVVFTVLFYLGLKLRANIGRLPDVDLEAFLIDTLFKGRLKTLVSILFILFRTTKCVIEEGDLAECYDISWCATAIYISS</sequence>
<gene>
    <name evidence="2" type="ORF">TL16_g10599</name>
</gene>
<keyword evidence="1" id="KW-0472">Membrane</keyword>
<accession>A0A9W7EMW9</accession>
<feature type="transmembrane region" description="Helical" evidence="1">
    <location>
        <begin position="284"/>
        <end position="304"/>
    </location>
</feature>
<dbReference type="AlphaFoldDB" id="A0A9W7EMW9"/>
<reference evidence="3" key="1">
    <citation type="journal article" date="2023" name="Commun. Biol.">
        <title>Genome analysis of Parmales, the sister group of diatoms, reveals the evolutionary specialization of diatoms from phago-mixotrophs to photoautotrophs.</title>
        <authorList>
            <person name="Ban H."/>
            <person name="Sato S."/>
            <person name="Yoshikawa S."/>
            <person name="Yamada K."/>
            <person name="Nakamura Y."/>
            <person name="Ichinomiya M."/>
            <person name="Sato N."/>
            <person name="Blanc-Mathieu R."/>
            <person name="Endo H."/>
            <person name="Kuwata A."/>
            <person name="Ogata H."/>
        </authorList>
    </citation>
    <scope>NUCLEOTIDE SEQUENCE [LARGE SCALE GENOMIC DNA]</scope>
</reference>
<protein>
    <submittedName>
        <fullName evidence="2">Uncharacterized protein</fullName>
    </submittedName>
</protein>
<evidence type="ECO:0000313" key="3">
    <source>
        <dbReference type="Proteomes" id="UP001162640"/>
    </source>
</evidence>
<evidence type="ECO:0000256" key="1">
    <source>
        <dbReference type="SAM" id="Phobius"/>
    </source>
</evidence>
<evidence type="ECO:0000313" key="2">
    <source>
        <dbReference type="EMBL" id="GMH86599.1"/>
    </source>
</evidence>
<dbReference type="Proteomes" id="UP001162640">
    <property type="component" value="Unassembled WGS sequence"/>
</dbReference>
<feature type="transmembrane region" description="Helical" evidence="1">
    <location>
        <begin position="224"/>
        <end position="246"/>
    </location>
</feature>
<feature type="transmembrane region" description="Helical" evidence="1">
    <location>
        <begin position="107"/>
        <end position="127"/>
    </location>
</feature>
<feature type="transmembrane region" description="Helical" evidence="1">
    <location>
        <begin position="62"/>
        <end position="86"/>
    </location>
</feature>
<feature type="transmembrane region" description="Helical" evidence="1">
    <location>
        <begin position="23"/>
        <end position="42"/>
    </location>
</feature>
<keyword evidence="1" id="KW-1133">Transmembrane helix</keyword>
<feature type="transmembrane region" description="Helical" evidence="1">
    <location>
        <begin position="197"/>
        <end position="218"/>
    </location>
</feature>
<dbReference type="EMBL" id="BLQM01000379">
    <property type="protein sequence ID" value="GMH86599.1"/>
    <property type="molecule type" value="Genomic_DNA"/>
</dbReference>
<name>A0A9W7EMW9_9STRA</name>
<keyword evidence="1" id="KW-0812">Transmembrane</keyword>
<feature type="transmembrane region" description="Helical" evidence="1">
    <location>
        <begin position="258"/>
        <end position="278"/>
    </location>
</feature>
<organism evidence="2 3">
    <name type="scientific">Triparma laevis f. inornata</name>
    <dbReference type="NCBI Taxonomy" id="1714386"/>
    <lineage>
        <taxon>Eukaryota</taxon>
        <taxon>Sar</taxon>
        <taxon>Stramenopiles</taxon>
        <taxon>Ochrophyta</taxon>
        <taxon>Bolidophyceae</taxon>
        <taxon>Parmales</taxon>
        <taxon>Triparmaceae</taxon>
        <taxon>Triparma</taxon>
    </lineage>
</organism>
<proteinExistence type="predicted"/>